<dbReference type="Proteomes" id="UP000075881">
    <property type="component" value="Unassembled WGS sequence"/>
</dbReference>
<proteinExistence type="predicted"/>
<evidence type="ECO:0000313" key="7">
    <source>
        <dbReference type="EnsemblMetazoa" id="ACHR000424-PA"/>
    </source>
</evidence>
<keyword evidence="2" id="KW-1003">Cell membrane</keyword>
<feature type="transmembrane region" description="Helical" evidence="6">
    <location>
        <begin position="86"/>
        <end position="105"/>
    </location>
</feature>
<feature type="transmembrane region" description="Helical" evidence="6">
    <location>
        <begin position="502"/>
        <end position="524"/>
    </location>
</feature>
<dbReference type="GO" id="GO:0005886">
    <property type="term" value="C:plasma membrane"/>
    <property type="evidence" value="ECO:0007669"/>
    <property type="project" value="UniProtKB-SubCell"/>
</dbReference>
<evidence type="ECO:0000256" key="4">
    <source>
        <dbReference type="ARBA" id="ARBA00022989"/>
    </source>
</evidence>
<evidence type="ECO:0000256" key="2">
    <source>
        <dbReference type="ARBA" id="ARBA00022475"/>
    </source>
</evidence>
<dbReference type="GO" id="GO:0050909">
    <property type="term" value="P:sensory perception of taste"/>
    <property type="evidence" value="ECO:0007669"/>
    <property type="project" value="InterPro"/>
</dbReference>
<keyword evidence="8" id="KW-1185">Reference proteome</keyword>
<reference evidence="7" key="2">
    <citation type="submission" date="2020-05" db="UniProtKB">
        <authorList>
            <consortium name="EnsemblMetazoa"/>
        </authorList>
    </citation>
    <scope>IDENTIFICATION</scope>
    <source>
        <strain evidence="7">ACHKN1017</strain>
    </source>
</reference>
<feature type="transmembrane region" description="Helical" evidence="6">
    <location>
        <begin position="47"/>
        <end position="66"/>
    </location>
</feature>
<organism evidence="7 8">
    <name type="scientific">Anopheles christyi</name>
    <dbReference type="NCBI Taxonomy" id="43041"/>
    <lineage>
        <taxon>Eukaryota</taxon>
        <taxon>Metazoa</taxon>
        <taxon>Ecdysozoa</taxon>
        <taxon>Arthropoda</taxon>
        <taxon>Hexapoda</taxon>
        <taxon>Insecta</taxon>
        <taxon>Pterygota</taxon>
        <taxon>Neoptera</taxon>
        <taxon>Endopterygota</taxon>
        <taxon>Diptera</taxon>
        <taxon>Nematocera</taxon>
        <taxon>Culicoidea</taxon>
        <taxon>Culicidae</taxon>
        <taxon>Anophelinae</taxon>
        <taxon>Anopheles</taxon>
    </lineage>
</organism>
<dbReference type="STRING" id="43041.A0A182JPJ0"/>
<evidence type="ECO:0008006" key="9">
    <source>
        <dbReference type="Google" id="ProtNLM"/>
    </source>
</evidence>
<evidence type="ECO:0000256" key="5">
    <source>
        <dbReference type="ARBA" id="ARBA00023136"/>
    </source>
</evidence>
<keyword evidence="3 6" id="KW-0812">Transmembrane</keyword>
<dbReference type="AlphaFoldDB" id="A0A182JPJ0"/>
<feature type="transmembrane region" description="Helical" evidence="6">
    <location>
        <begin position="536"/>
        <end position="555"/>
    </location>
</feature>
<comment type="subcellular location">
    <subcellularLocation>
        <location evidence="1">Cell membrane</location>
        <topology evidence="1">Multi-pass membrane protein</topology>
    </subcellularLocation>
</comment>
<dbReference type="EnsemblMetazoa" id="ACHR000424-RA">
    <property type="protein sequence ID" value="ACHR000424-PA"/>
    <property type="gene ID" value="ACHR000424"/>
</dbReference>
<keyword evidence="5 6" id="KW-0472">Membrane</keyword>
<evidence type="ECO:0000313" key="8">
    <source>
        <dbReference type="Proteomes" id="UP000075881"/>
    </source>
</evidence>
<feature type="transmembrane region" description="Helical" evidence="6">
    <location>
        <begin position="411"/>
        <end position="434"/>
    </location>
</feature>
<sequence>MNLVLPLLPTGRQLLSAVFIIFKCIGFLPFPFDCYTFTLKSSSTARALLHLPILQCFFFLTIHCMIMSNRVTIFYTGLQILSLNDILKYGTLMSSVFVIFINIGLQRNTHRLVWKKLTLIRRKFRKACDQRLTRHYLSKFCGYLVFSGVLEAQVLYLLFDSPSDIAYWVVIFLLQTFHRLRHLYHMFFIDVLKIYLEQLHNDLVEIRDYMQDLQAQPQNTEQFRKMYARAVDRLLELKSVYGQLWEFGDCINRNFGWSQICNFTSNFVQLSCDLYWLYLSMRVFKVGGYQEVLIVLLPSSSLIVLLLKSAESCLGEAASLQSALLEIPMGNDSTFKKIVYRFGLQMAQQQILLNAHGLFEINYSLLKMVKLQKEISFICLSFSQFCTGITTYMIIFITFSKELSPKRPRAFDWESFCFILLNFGLVTMLVCWIHQNQSLVIFSDTWLGYVVDFSKFIFMIFTYYSLFLECGFQRGVLLKVWNEVEQLQNLFPHPKWALQQWVHLRTVAFFAIYMSWWEITFAYCISKTARSTNFTIAFWVLFLLLHLRQLQILLYTDLLGFCLQVLNTELAWTIELSKGASRYGGRRSDGQICAQLHKLMIGFARAERLLELLNQAFGYSMLIIKLMNNFYILTDTYWIVQGFISGKVLSSLYLEGCLSSKFICLMINLNSNERILSECHRTRVLLHCVHLRWQLRCNHGWQMVQHFLLKAESTRPFAMTALSMFRLDYGTMMQIAFNVTASISLFIQASQ</sequence>
<keyword evidence="4 6" id="KW-1133">Transmembrane helix</keyword>
<evidence type="ECO:0000256" key="6">
    <source>
        <dbReference type="SAM" id="Phobius"/>
    </source>
</evidence>
<feature type="transmembrane region" description="Helical" evidence="6">
    <location>
        <begin position="375"/>
        <end position="399"/>
    </location>
</feature>
<feature type="transmembrane region" description="Helical" evidence="6">
    <location>
        <begin position="14"/>
        <end position="35"/>
    </location>
</feature>
<dbReference type="VEuPathDB" id="VectorBase:ACHR000424"/>
<dbReference type="InterPro" id="IPR013604">
    <property type="entry name" value="7TM_chemorcpt"/>
</dbReference>
<dbReference type="Pfam" id="PF08395">
    <property type="entry name" value="7tm_7"/>
    <property type="match status" value="2"/>
</dbReference>
<evidence type="ECO:0000256" key="3">
    <source>
        <dbReference type="ARBA" id="ARBA00022692"/>
    </source>
</evidence>
<feature type="transmembrane region" description="Helical" evidence="6">
    <location>
        <begin position="446"/>
        <end position="466"/>
    </location>
</feature>
<evidence type="ECO:0000256" key="1">
    <source>
        <dbReference type="ARBA" id="ARBA00004651"/>
    </source>
</evidence>
<reference evidence="8" key="1">
    <citation type="submission" date="2013-03" db="EMBL/GenBank/DDBJ databases">
        <title>The Genome Sequence of Anopheles christyi ACHKN1017.</title>
        <authorList>
            <consortium name="The Broad Institute Genomics Platform"/>
            <person name="Neafsey D.E."/>
            <person name="Besansky N."/>
            <person name="Walker B."/>
            <person name="Young S.K."/>
            <person name="Zeng Q."/>
            <person name="Gargeya S."/>
            <person name="Fitzgerald M."/>
            <person name="Haas B."/>
            <person name="Abouelleil A."/>
            <person name="Allen A.W."/>
            <person name="Alvarado L."/>
            <person name="Arachchi H.M."/>
            <person name="Berlin A.M."/>
            <person name="Chapman S.B."/>
            <person name="Gainer-Dewar J."/>
            <person name="Goldberg J."/>
            <person name="Griggs A."/>
            <person name="Gujja S."/>
            <person name="Hansen M."/>
            <person name="Howarth C."/>
            <person name="Imamovic A."/>
            <person name="Ireland A."/>
            <person name="Larimer J."/>
            <person name="McCowan C."/>
            <person name="Murphy C."/>
            <person name="Pearson M."/>
            <person name="Poon T.W."/>
            <person name="Priest M."/>
            <person name="Roberts A."/>
            <person name="Saif S."/>
            <person name="Shea T."/>
            <person name="Sisk P."/>
            <person name="Sykes S."/>
            <person name="Wortman J."/>
            <person name="Nusbaum C."/>
            <person name="Birren B."/>
        </authorList>
    </citation>
    <scope>NUCLEOTIDE SEQUENCE [LARGE SCALE GENOMIC DNA]</scope>
    <source>
        <strain evidence="8">ACHKN1017</strain>
    </source>
</reference>
<accession>A0A182JPJ0</accession>
<protein>
    <recommendedName>
        <fullName evidence="9">Gustatory receptor</fullName>
    </recommendedName>
</protein>
<name>A0A182JPJ0_9DIPT</name>